<organism evidence="9 10">
    <name type="scientific">Alkaliphilus pronyensis</name>
    <dbReference type="NCBI Taxonomy" id="1482732"/>
    <lineage>
        <taxon>Bacteria</taxon>
        <taxon>Bacillati</taxon>
        <taxon>Bacillota</taxon>
        <taxon>Clostridia</taxon>
        <taxon>Peptostreptococcales</taxon>
        <taxon>Natronincolaceae</taxon>
        <taxon>Alkaliphilus</taxon>
    </lineage>
</organism>
<evidence type="ECO:0000256" key="7">
    <source>
        <dbReference type="PIRSR" id="PIRSR600715-1"/>
    </source>
</evidence>
<proteinExistence type="predicted"/>
<keyword evidence="2" id="KW-1003">Cell membrane</keyword>
<feature type="transmembrane region" description="Helical" evidence="8">
    <location>
        <begin position="100"/>
        <end position="122"/>
    </location>
</feature>
<evidence type="ECO:0000313" key="10">
    <source>
        <dbReference type="Proteomes" id="UP000432715"/>
    </source>
</evidence>
<dbReference type="RefSeq" id="WP_151859674.1">
    <property type="nucleotide sequence ID" value="NZ_WBZC01000002.1"/>
</dbReference>
<feature type="transmembrane region" description="Helical" evidence="8">
    <location>
        <begin position="6"/>
        <end position="26"/>
    </location>
</feature>
<feature type="transmembrane region" description="Helical" evidence="8">
    <location>
        <begin position="212"/>
        <end position="230"/>
    </location>
</feature>
<evidence type="ECO:0000256" key="6">
    <source>
        <dbReference type="ARBA" id="ARBA00023136"/>
    </source>
</evidence>
<feature type="transmembrane region" description="Helical" evidence="8">
    <location>
        <begin position="159"/>
        <end position="177"/>
    </location>
</feature>
<sequence>MVNLFMAFFFALMISYILTPYAKKLAYKIGAVDVPKDNRRVHTHPIPRMGGLAIFLAFAITALITVPIDKSFKGILIGATMITAIGIIDDVKQISAKYKLIVQLLAAAVVMYCGIKIEYIHVPILGEWLQFGKYSYIVTIIWIIGITNAVNLIDGLDGLAAGVSIIAAVTLGYIAFTHGRQEVAILLFILAGGSAGFLPYNFNPAKIFMGDTGALLIGFLLATISIEGVIKSATTIAVAIPVLALGVPVFDTAFAIVRRLINKRPIMEADKGHLHHRLIEYGLSQKQTVLVLYFISMVLGGSAVFISDTSSNTAYLVIVSIGLIVLLGALRVGLMEKSSRKANG</sequence>
<keyword evidence="10" id="KW-1185">Reference proteome</keyword>
<dbReference type="PROSITE" id="PS01348">
    <property type="entry name" value="MRAY_2"/>
    <property type="match status" value="1"/>
</dbReference>
<keyword evidence="4 8" id="KW-0812">Transmembrane</keyword>
<accession>A0A6I0FBS5</accession>
<feature type="transmembrane region" description="Helical" evidence="8">
    <location>
        <begin position="289"/>
        <end position="307"/>
    </location>
</feature>
<dbReference type="InterPro" id="IPR018480">
    <property type="entry name" value="PNAcMuramoyl-5peptid_Trfase_CS"/>
</dbReference>
<dbReference type="Proteomes" id="UP000432715">
    <property type="component" value="Unassembled WGS sequence"/>
</dbReference>
<keyword evidence="6 8" id="KW-0472">Membrane</keyword>
<feature type="binding site" evidence="7">
    <location>
        <position position="151"/>
    </location>
    <ligand>
        <name>Mg(2+)</name>
        <dbReference type="ChEBI" id="CHEBI:18420"/>
    </ligand>
</feature>
<evidence type="ECO:0000313" key="9">
    <source>
        <dbReference type="EMBL" id="KAB3539715.1"/>
    </source>
</evidence>
<evidence type="ECO:0000256" key="8">
    <source>
        <dbReference type="SAM" id="Phobius"/>
    </source>
</evidence>
<comment type="cofactor">
    <cofactor evidence="7">
        <name>Mg(2+)</name>
        <dbReference type="ChEBI" id="CHEBI:18420"/>
    </cofactor>
</comment>
<reference evidence="9 10" key="1">
    <citation type="submission" date="2019-10" db="EMBL/GenBank/DDBJ databases">
        <title>Alkaliphilus serpentinus sp. nov. and Alkaliphilus pronyensis sp. nov., two novel anaerobic alkaliphilic species isolated from the serpentinized-hosted hydrothermal field of the Prony Bay (New Caledonia).</title>
        <authorList>
            <person name="Postec A."/>
        </authorList>
    </citation>
    <scope>NUCLEOTIDE SEQUENCE [LARGE SCALE GENOMIC DNA]</scope>
    <source>
        <strain evidence="9 10">LacV</strain>
    </source>
</reference>
<dbReference type="Pfam" id="PF00953">
    <property type="entry name" value="Glycos_transf_4"/>
    <property type="match status" value="1"/>
</dbReference>
<name>A0A6I0FBS5_9FIRM</name>
<dbReference type="OrthoDB" id="9805475at2"/>
<feature type="transmembrane region" description="Helical" evidence="8">
    <location>
        <begin position="46"/>
        <end position="66"/>
    </location>
</feature>
<gene>
    <name evidence="9" type="ORF">F8154_00760</name>
</gene>
<feature type="transmembrane region" description="Helical" evidence="8">
    <location>
        <begin position="183"/>
        <end position="200"/>
    </location>
</feature>
<comment type="caution">
    <text evidence="9">The sequence shown here is derived from an EMBL/GenBank/DDBJ whole genome shotgun (WGS) entry which is preliminary data.</text>
</comment>
<evidence type="ECO:0000256" key="1">
    <source>
        <dbReference type="ARBA" id="ARBA00004651"/>
    </source>
</evidence>
<keyword evidence="7" id="KW-0460">Magnesium</keyword>
<keyword evidence="7" id="KW-0479">Metal-binding</keyword>
<dbReference type="GO" id="GO:0071555">
    <property type="term" value="P:cell wall organization"/>
    <property type="evidence" value="ECO:0007669"/>
    <property type="project" value="TreeGrafter"/>
</dbReference>
<dbReference type="InterPro" id="IPR000715">
    <property type="entry name" value="Glycosyl_transferase_4"/>
</dbReference>
<comment type="subcellular location">
    <subcellularLocation>
        <location evidence="1">Cell membrane</location>
        <topology evidence="1">Multi-pass membrane protein</topology>
    </subcellularLocation>
</comment>
<evidence type="ECO:0000256" key="3">
    <source>
        <dbReference type="ARBA" id="ARBA00022679"/>
    </source>
</evidence>
<dbReference type="GO" id="GO:0016780">
    <property type="term" value="F:phosphotransferase activity, for other substituted phosphate groups"/>
    <property type="evidence" value="ECO:0007669"/>
    <property type="project" value="InterPro"/>
</dbReference>
<dbReference type="GO" id="GO:0005886">
    <property type="term" value="C:plasma membrane"/>
    <property type="evidence" value="ECO:0007669"/>
    <property type="project" value="UniProtKB-SubCell"/>
</dbReference>
<dbReference type="GO" id="GO:0009103">
    <property type="term" value="P:lipopolysaccharide biosynthetic process"/>
    <property type="evidence" value="ECO:0007669"/>
    <property type="project" value="TreeGrafter"/>
</dbReference>
<feature type="transmembrane region" description="Helical" evidence="8">
    <location>
        <begin position="236"/>
        <end position="257"/>
    </location>
</feature>
<dbReference type="CDD" id="cd06853">
    <property type="entry name" value="GT_WecA_like"/>
    <property type="match status" value="1"/>
</dbReference>
<feature type="transmembrane region" description="Helical" evidence="8">
    <location>
        <begin position="313"/>
        <end position="334"/>
    </location>
</feature>
<dbReference type="PANTHER" id="PTHR22926">
    <property type="entry name" value="PHOSPHO-N-ACETYLMURAMOYL-PENTAPEPTIDE-TRANSFERASE"/>
    <property type="match status" value="1"/>
</dbReference>
<evidence type="ECO:0000256" key="2">
    <source>
        <dbReference type="ARBA" id="ARBA00022475"/>
    </source>
</evidence>
<dbReference type="GO" id="GO:0044038">
    <property type="term" value="P:cell wall macromolecule biosynthetic process"/>
    <property type="evidence" value="ECO:0007669"/>
    <property type="project" value="TreeGrafter"/>
</dbReference>
<evidence type="ECO:0000256" key="5">
    <source>
        <dbReference type="ARBA" id="ARBA00022989"/>
    </source>
</evidence>
<dbReference type="AlphaFoldDB" id="A0A6I0FBS5"/>
<keyword evidence="5 8" id="KW-1133">Transmembrane helix</keyword>
<protein>
    <submittedName>
        <fullName evidence="9">Undecaprenyl/decaprenyl-phosphate alpha-N-acetylglucosaminyl 1-phosphate transferase</fullName>
    </submittedName>
</protein>
<dbReference type="GO" id="GO:0046872">
    <property type="term" value="F:metal ion binding"/>
    <property type="evidence" value="ECO:0007669"/>
    <property type="project" value="UniProtKB-KW"/>
</dbReference>
<feature type="transmembrane region" description="Helical" evidence="8">
    <location>
        <begin position="134"/>
        <end position="152"/>
    </location>
</feature>
<keyword evidence="3 9" id="KW-0808">Transferase</keyword>
<evidence type="ECO:0000256" key="4">
    <source>
        <dbReference type="ARBA" id="ARBA00022692"/>
    </source>
</evidence>
<dbReference type="PANTHER" id="PTHR22926:SF3">
    <property type="entry name" value="UNDECAPRENYL-PHOSPHATE ALPHA-N-ACETYLGLUCOSAMINYL 1-PHOSPHATE TRANSFERASE"/>
    <property type="match status" value="1"/>
</dbReference>
<dbReference type="EMBL" id="WBZC01000002">
    <property type="protein sequence ID" value="KAB3539715.1"/>
    <property type="molecule type" value="Genomic_DNA"/>
</dbReference>
<feature type="binding site" evidence="7">
    <location>
        <position position="211"/>
    </location>
    <ligand>
        <name>Mg(2+)</name>
        <dbReference type="ChEBI" id="CHEBI:18420"/>
    </ligand>
</feature>